<evidence type="ECO:0000313" key="3">
    <source>
        <dbReference type="EMBL" id="KKS71361.1"/>
    </source>
</evidence>
<feature type="domain" description="HIT" evidence="2">
    <location>
        <begin position="8"/>
        <end position="109"/>
    </location>
</feature>
<evidence type="ECO:0000259" key="2">
    <source>
        <dbReference type="PROSITE" id="PS51084"/>
    </source>
</evidence>
<dbReference type="Gene3D" id="3.30.428.10">
    <property type="entry name" value="HIT-like"/>
    <property type="match status" value="1"/>
</dbReference>
<name>A0A0G1DKG8_9BACT</name>
<dbReference type="InterPro" id="IPR011146">
    <property type="entry name" value="HIT-like"/>
</dbReference>
<dbReference type="InterPro" id="IPR036265">
    <property type="entry name" value="HIT-like_sf"/>
</dbReference>
<sequence>MECFVCDRIQQIKEGFNPYFVKEYETGYAVIADFQYYRGTTIFLCKEDKEELFQLEPSFKKKFLEEMSIVAEGVFKAFHPKKLNYELLGNSEAHMHWWLIPRYEDDEEPKLPVWYGNPKERFNEQEKPSETTLAELTATLKETLDELFY</sequence>
<dbReference type="AlphaFoldDB" id="A0A0G1DKG8"/>
<gene>
    <name evidence="3" type="ORF">UV42_C0031G0010</name>
</gene>
<comment type="caution">
    <text evidence="3">The sequence shown here is derived from an EMBL/GenBank/DDBJ whole genome shotgun (WGS) entry which is preliminary data.</text>
</comment>
<evidence type="ECO:0000313" key="4">
    <source>
        <dbReference type="Proteomes" id="UP000033867"/>
    </source>
</evidence>
<protein>
    <submittedName>
        <fullName evidence="3">Diadenosine tetraphosphate (Ap4A) hydrolase like protein HIT family hydrolase</fullName>
    </submittedName>
</protein>
<accession>A0A0G1DKG8</accession>
<dbReference type="GO" id="GO:0016787">
    <property type="term" value="F:hydrolase activity"/>
    <property type="evidence" value="ECO:0007669"/>
    <property type="project" value="UniProtKB-KW"/>
</dbReference>
<organism evidence="3 4">
    <name type="scientific">Candidatus Magasanikbacteria bacterium GW2011_GWE2_42_7</name>
    <dbReference type="NCBI Taxonomy" id="1619052"/>
    <lineage>
        <taxon>Bacteria</taxon>
        <taxon>Candidatus Magasanikiibacteriota</taxon>
    </lineage>
</organism>
<comment type="caution">
    <text evidence="1">Lacks conserved residue(s) required for the propagation of feature annotation.</text>
</comment>
<proteinExistence type="predicted"/>
<dbReference type="EMBL" id="LCEK01000031">
    <property type="protein sequence ID" value="KKS71361.1"/>
    <property type="molecule type" value="Genomic_DNA"/>
</dbReference>
<dbReference type="SUPFAM" id="SSF54197">
    <property type="entry name" value="HIT-like"/>
    <property type="match status" value="1"/>
</dbReference>
<reference evidence="3 4" key="1">
    <citation type="journal article" date="2015" name="Nature">
        <title>rRNA introns, odd ribosomes, and small enigmatic genomes across a large radiation of phyla.</title>
        <authorList>
            <person name="Brown C.T."/>
            <person name="Hug L.A."/>
            <person name="Thomas B.C."/>
            <person name="Sharon I."/>
            <person name="Castelle C.J."/>
            <person name="Singh A."/>
            <person name="Wilkins M.J."/>
            <person name="Williams K.H."/>
            <person name="Banfield J.F."/>
        </authorList>
    </citation>
    <scope>NUCLEOTIDE SEQUENCE [LARGE SCALE GENOMIC DNA]</scope>
</reference>
<dbReference type="PROSITE" id="PS51084">
    <property type="entry name" value="HIT_2"/>
    <property type="match status" value="1"/>
</dbReference>
<evidence type="ECO:0000256" key="1">
    <source>
        <dbReference type="PROSITE-ProRule" id="PRU00464"/>
    </source>
</evidence>
<keyword evidence="3" id="KW-0378">Hydrolase</keyword>
<dbReference type="Proteomes" id="UP000033867">
    <property type="component" value="Unassembled WGS sequence"/>
</dbReference>